<evidence type="ECO:0000313" key="2">
    <source>
        <dbReference type="EMBL" id="MCH89615.1"/>
    </source>
</evidence>
<organism evidence="2 3">
    <name type="scientific">Trifolium medium</name>
    <dbReference type="NCBI Taxonomy" id="97028"/>
    <lineage>
        <taxon>Eukaryota</taxon>
        <taxon>Viridiplantae</taxon>
        <taxon>Streptophyta</taxon>
        <taxon>Embryophyta</taxon>
        <taxon>Tracheophyta</taxon>
        <taxon>Spermatophyta</taxon>
        <taxon>Magnoliopsida</taxon>
        <taxon>eudicotyledons</taxon>
        <taxon>Gunneridae</taxon>
        <taxon>Pentapetalae</taxon>
        <taxon>rosids</taxon>
        <taxon>fabids</taxon>
        <taxon>Fabales</taxon>
        <taxon>Fabaceae</taxon>
        <taxon>Papilionoideae</taxon>
        <taxon>50 kb inversion clade</taxon>
        <taxon>NPAAA clade</taxon>
        <taxon>Hologalegina</taxon>
        <taxon>IRL clade</taxon>
        <taxon>Trifolieae</taxon>
        <taxon>Trifolium</taxon>
    </lineage>
</organism>
<feature type="non-terminal residue" evidence="2">
    <location>
        <position position="191"/>
    </location>
</feature>
<feature type="region of interest" description="Disordered" evidence="1">
    <location>
        <begin position="167"/>
        <end position="191"/>
    </location>
</feature>
<gene>
    <name evidence="2" type="ORF">A2U01_0010515</name>
</gene>
<protein>
    <submittedName>
        <fullName evidence="2">Chaperone protein ClpB</fullName>
    </submittedName>
</protein>
<reference evidence="2 3" key="1">
    <citation type="journal article" date="2018" name="Front. Plant Sci.">
        <title>Red Clover (Trifolium pratense) and Zigzag Clover (T. medium) - A Picture of Genomic Similarities and Differences.</title>
        <authorList>
            <person name="Dluhosova J."/>
            <person name="Istvanek J."/>
            <person name="Nedelnik J."/>
            <person name="Repkova J."/>
        </authorList>
    </citation>
    <scope>NUCLEOTIDE SEQUENCE [LARGE SCALE GENOMIC DNA]</scope>
    <source>
        <strain evidence="3">cv. 10/8</strain>
        <tissue evidence="2">Leaf</tissue>
    </source>
</reference>
<dbReference type="AlphaFoldDB" id="A0A392MRB4"/>
<evidence type="ECO:0000313" key="3">
    <source>
        <dbReference type="Proteomes" id="UP000265520"/>
    </source>
</evidence>
<keyword evidence="3" id="KW-1185">Reference proteome</keyword>
<proteinExistence type="predicted"/>
<name>A0A392MRB4_9FABA</name>
<comment type="caution">
    <text evidence="2">The sequence shown here is derived from an EMBL/GenBank/DDBJ whole genome shotgun (WGS) entry which is preliminary data.</text>
</comment>
<sequence length="191" mass="21652">MFHTSLVQFVVVLCNNELYYPVQTNEDNTSLNAKISGLQRKWSDICQHLHQNKSLPEMNVSQTLTRFQSPFHEGFRFGRGTSNLNEIHCSNPIPYMSKELQTPFPSKQILPFSQPFDTNLSVKDKAVHVPKVSKFDTQSPLLDRKSSSSLTPVTTDLVLGTTYTSVTHEPDTPKLNDHKKHLQHLSDSLST</sequence>
<accession>A0A392MRB4</accession>
<evidence type="ECO:0000256" key="1">
    <source>
        <dbReference type="SAM" id="MobiDB-lite"/>
    </source>
</evidence>
<dbReference type="Proteomes" id="UP000265520">
    <property type="component" value="Unassembled WGS sequence"/>
</dbReference>
<dbReference type="EMBL" id="LXQA010016531">
    <property type="protein sequence ID" value="MCH89615.1"/>
    <property type="molecule type" value="Genomic_DNA"/>
</dbReference>